<gene>
    <name evidence="7" type="ORF">X943_000695</name>
</gene>
<dbReference type="GO" id="GO:0005829">
    <property type="term" value="C:cytosol"/>
    <property type="evidence" value="ECO:0007669"/>
    <property type="project" value="TreeGrafter"/>
</dbReference>
<dbReference type="EMBL" id="JAHBMH010000033">
    <property type="protein sequence ID" value="KAK1937277.1"/>
    <property type="molecule type" value="Genomic_DNA"/>
</dbReference>
<dbReference type="InterPro" id="IPR032378">
    <property type="entry name" value="ZC3H15/TMA46_C"/>
</dbReference>
<dbReference type="PANTHER" id="PTHR12681">
    <property type="entry name" value="ZINC FINGER-CONTAINING PROTEIN P48ZNF"/>
    <property type="match status" value="1"/>
</dbReference>
<dbReference type="GO" id="GO:0008270">
    <property type="term" value="F:zinc ion binding"/>
    <property type="evidence" value="ECO:0007669"/>
    <property type="project" value="UniProtKB-KW"/>
</dbReference>
<protein>
    <submittedName>
        <fullName evidence="7">Zinc finger CCCH domain-containing protein 15, related</fullName>
    </submittedName>
</protein>
<comment type="caution">
    <text evidence="7">The sequence shown here is derived from an EMBL/GenBank/DDBJ whole genome shotgun (WGS) entry which is preliminary data.</text>
</comment>
<feature type="region of interest" description="Disordered" evidence="5">
    <location>
        <begin position="1"/>
        <end position="34"/>
    </location>
</feature>
<evidence type="ECO:0000313" key="8">
    <source>
        <dbReference type="Proteomes" id="UP001195914"/>
    </source>
</evidence>
<dbReference type="PROSITE" id="PS50103">
    <property type="entry name" value="ZF_C3H1"/>
    <property type="match status" value="1"/>
</dbReference>
<feature type="compositionally biased region" description="Basic and acidic residues" evidence="5">
    <location>
        <begin position="22"/>
        <end position="34"/>
    </location>
</feature>
<evidence type="ECO:0000256" key="4">
    <source>
        <dbReference type="PROSITE-ProRule" id="PRU00723"/>
    </source>
</evidence>
<evidence type="ECO:0000256" key="3">
    <source>
        <dbReference type="ARBA" id="ARBA00022833"/>
    </source>
</evidence>
<evidence type="ECO:0000256" key="2">
    <source>
        <dbReference type="ARBA" id="ARBA00022771"/>
    </source>
</evidence>
<name>A0AAD9GF63_BABDI</name>
<organism evidence="7 8">
    <name type="scientific">Babesia divergens</name>
    <dbReference type="NCBI Taxonomy" id="32595"/>
    <lineage>
        <taxon>Eukaryota</taxon>
        <taxon>Sar</taxon>
        <taxon>Alveolata</taxon>
        <taxon>Apicomplexa</taxon>
        <taxon>Aconoidasida</taxon>
        <taxon>Piroplasmida</taxon>
        <taxon>Babesiidae</taxon>
        <taxon>Babesia</taxon>
    </lineage>
</organism>
<keyword evidence="8" id="KW-1185">Reference proteome</keyword>
<reference evidence="7" key="1">
    <citation type="journal article" date="2014" name="Nucleic Acids Res.">
        <title>The evolutionary dynamics of variant antigen genes in Babesia reveal a history of genomic innovation underlying host-parasite interaction.</title>
        <authorList>
            <person name="Jackson A.P."/>
            <person name="Otto T.D."/>
            <person name="Darby A."/>
            <person name="Ramaprasad A."/>
            <person name="Xia D."/>
            <person name="Echaide I.E."/>
            <person name="Farber M."/>
            <person name="Gahlot S."/>
            <person name="Gamble J."/>
            <person name="Gupta D."/>
            <person name="Gupta Y."/>
            <person name="Jackson L."/>
            <person name="Malandrin L."/>
            <person name="Malas T.B."/>
            <person name="Moussa E."/>
            <person name="Nair M."/>
            <person name="Reid A.J."/>
            <person name="Sanders M."/>
            <person name="Sharma J."/>
            <person name="Tracey A."/>
            <person name="Quail M.A."/>
            <person name="Weir W."/>
            <person name="Wastling J.M."/>
            <person name="Hall N."/>
            <person name="Willadsen P."/>
            <person name="Lingelbach K."/>
            <person name="Shiels B."/>
            <person name="Tait A."/>
            <person name="Berriman M."/>
            <person name="Allred D.R."/>
            <person name="Pain A."/>
        </authorList>
    </citation>
    <scope>NUCLEOTIDE SEQUENCE</scope>
    <source>
        <strain evidence="7">1802A</strain>
    </source>
</reference>
<dbReference type="AlphaFoldDB" id="A0AAD9GF63"/>
<feature type="region of interest" description="Disordered" evidence="5">
    <location>
        <begin position="329"/>
        <end position="358"/>
    </location>
</feature>
<evidence type="ECO:0000259" key="6">
    <source>
        <dbReference type="PROSITE" id="PS50103"/>
    </source>
</evidence>
<keyword evidence="1 4" id="KW-0479">Metal-binding</keyword>
<feature type="domain" description="C3H1-type" evidence="6">
    <location>
        <begin position="173"/>
        <end position="206"/>
    </location>
</feature>
<evidence type="ECO:0000256" key="1">
    <source>
        <dbReference type="ARBA" id="ARBA00022723"/>
    </source>
</evidence>
<dbReference type="GO" id="GO:0003729">
    <property type="term" value="F:mRNA binding"/>
    <property type="evidence" value="ECO:0007669"/>
    <property type="project" value="TreeGrafter"/>
</dbReference>
<dbReference type="PANTHER" id="PTHR12681:SF0">
    <property type="entry name" value="ZINC FINGER CCCH DOMAIN-CONTAINING PROTEIN 15"/>
    <property type="match status" value="1"/>
</dbReference>
<reference evidence="7" key="2">
    <citation type="submission" date="2021-05" db="EMBL/GenBank/DDBJ databases">
        <authorList>
            <person name="Pain A."/>
        </authorList>
    </citation>
    <scope>NUCLEOTIDE SEQUENCE</scope>
    <source>
        <strain evidence="7">1802A</strain>
    </source>
</reference>
<dbReference type="Pfam" id="PF16543">
    <property type="entry name" value="DFRP_C"/>
    <property type="match status" value="1"/>
</dbReference>
<sequence>MALKSDISNDGPIAKMAGGSSKQDKAQQKALEKQKQKILEDKTFGLKNKKGKAVQKYIKGLQQQVTGKPPANSDKFISEQNKVKAEKQKISQQQALLASLFKGTENIKQIAVDPNKPAYDPKQSKAEQKIDLYCDQREQRSKNDEDMATWDLNTLEKVVKEKHSADSCTTDIICKYFLSAVESKKYGWFWVCPNGGDKCKYRHCLPPGFELKTEAPKEDEEEEETLEERIERQVCAEYVGLMCSQRAELPPGGEMVTAESLARWRASKEENRLESLKDSIQKGSQVQLTGKDLFTFNPSLFMDDDGAAGDLDYGEDVDIDEIIKENEKSLQTGNILPNGQHYKADDEPAPVDISKLSI</sequence>
<dbReference type="GO" id="GO:0002181">
    <property type="term" value="P:cytoplasmic translation"/>
    <property type="evidence" value="ECO:0007669"/>
    <property type="project" value="TreeGrafter"/>
</dbReference>
<feature type="zinc finger region" description="C3H1-type" evidence="4">
    <location>
        <begin position="173"/>
        <end position="206"/>
    </location>
</feature>
<keyword evidence="3 4" id="KW-0862">Zinc</keyword>
<evidence type="ECO:0000256" key="5">
    <source>
        <dbReference type="SAM" id="MobiDB-lite"/>
    </source>
</evidence>
<dbReference type="InterPro" id="IPR000571">
    <property type="entry name" value="Znf_CCCH"/>
</dbReference>
<dbReference type="Proteomes" id="UP001195914">
    <property type="component" value="Unassembled WGS sequence"/>
</dbReference>
<keyword evidence="2 4" id="KW-0863">Zinc-finger</keyword>
<proteinExistence type="predicted"/>
<evidence type="ECO:0000313" key="7">
    <source>
        <dbReference type="EMBL" id="KAK1937277.1"/>
    </source>
</evidence>
<accession>A0AAD9GF63</accession>